<dbReference type="AlphaFoldDB" id="A0A433D174"/>
<evidence type="ECO:0000313" key="3">
    <source>
        <dbReference type="Proteomes" id="UP000268093"/>
    </source>
</evidence>
<name>A0A433D174_9FUNG</name>
<reference evidence="2 3" key="1">
    <citation type="journal article" date="2018" name="New Phytol.">
        <title>Phylogenomics of Endogonaceae and evolution of mycorrhizas within Mucoromycota.</title>
        <authorList>
            <person name="Chang Y."/>
            <person name="Desiro A."/>
            <person name="Na H."/>
            <person name="Sandor L."/>
            <person name="Lipzen A."/>
            <person name="Clum A."/>
            <person name="Barry K."/>
            <person name="Grigoriev I.V."/>
            <person name="Martin F.M."/>
            <person name="Stajich J.E."/>
            <person name="Smith M.E."/>
            <person name="Bonito G."/>
            <person name="Spatafora J.W."/>
        </authorList>
    </citation>
    <scope>NUCLEOTIDE SEQUENCE [LARGE SCALE GENOMIC DNA]</scope>
    <source>
        <strain evidence="2 3">GMNB39</strain>
    </source>
</reference>
<proteinExistence type="predicted"/>
<sequence length="521" mass="60017">MSGNTKNTGHISCTEKLGDQYMTPPQSSSPFAAASSAASPTTSSFQTTPLDEESEDDEVLETENKVRKSRAKMQAEMGFSYWTSCQPALWDPLEYHKTWVEAGFPLYKGRVVKHLREQLQWFQVNGSYKEKTSAKKILEKHEVDIKRNGRIYDYWGSDAKEDWDNLKQEKKRKREVLRNRSIYMDHLEGTTYEILDAARSGISKSIISEAERRQPITDDLKEDGSELDYVSAVNRFFFWQDHLNYHRRGSTLITFLSDYNYNYDLSTYVQVSDSGPCSSSDNQDEEYVFAVSSSDSDSTFSGDEVSTAEILQMLFDQVAFSGAKTMLKSGTVVEEKMVKLIKEYESESYVHSWILFLDDAKEMNKIFSKDDLRYLRSLWRKQSVSCKYFTEGYVDERVRIDIESCTQFLKDVENQIKAGLSARNLWDSLTSIPVRRTGETRETHRRTVIVRRVVVEFLERCMEQSDEHSEAELMKSVWDLLFDKLSKLNFIVSATEDTVSASKARRMHTVTGARGKMAEDA</sequence>
<evidence type="ECO:0000313" key="2">
    <source>
        <dbReference type="EMBL" id="RUP44589.1"/>
    </source>
</evidence>
<protein>
    <submittedName>
        <fullName evidence="2">Uncharacterized protein</fullName>
    </submittedName>
</protein>
<feature type="compositionally biased region" description="Acidic residues" evidence="1">
    <location>
        <begin position="50"/>
        <end position="61"/>
    </location>
</feature>
<feature type="region of interest" description="Disordered" evidence="1">
    <location>
        <begin position="1"/>
        <end position="65"/>
    </location>
</feature>
<feature type="compositionally biased region" description="Polar residues" evidence="1">
    <location>
        <begin position="1"/>
        <end position="11"/>
    </location>
</feature>
<comment type="caution">
    <text evidence="2">The sequence shown here is derived from an EMBL/GenBank/DDBJ whole genome shotgun (WGS) entry which is preliminary data.</text>
</comment>
<gene>
    <name evidence="2" type="ORF">BC936DRAFT_149244</name>
</gene>
<accession>A0A433D174</accession>
<dbReference type="OrthoDB" id="10634753at2759"/>
<keyword evidence="3" id="KW-1185">Reference proteome</keyword>
<feature type="compositionally biased region" description="Low complexity" evidence="1">
    <location>
        <begin position="23"/>
        <end position="49"/>
    </location>
</feature>
<organism evidence="2 3">
    <name type="scientific">Jimgerdemannia flammicorona</name>
    <dbReference type="NCBI Taxonomy" id="994334"/>
    <lineage>
        <taxon>Eukaryota</taxon>
        <taxon>Fungi</taxon>
        <taxon>Fungi incertae sedis</taxon>
        <taxon>Mucoromycota</taxon>
        <taxon>Mucoromycotina</taxon>
        <taxon>Endogonomycetes</taxon>
        <taxon>Endogonales</taxon>
        <taxon>Endogonaceae</taxon>
        <taxon>Jimgerdemannia</taxon>
    </lineage>
</organism>
<dbReference type="Proteomes" id="UP000268093">
    <property type="component" value="Unassembled WGS sequence"/>
</dbReference>
<evidence type="ECO:0000256" key="1">
    <source>
        <dbReference type="SAM" id="MobiDB-lite"/>
    </source>
</evidence>
<dbReference type="EMBL" id="RBNI01008666">
    <property type="protein sequence ID" value="RUP44589.1"/>
    <property type="molecule type" value="Genomic_DNA"/>
</dbReference>